<proteinExistence type="predicted"/>
<reference evidence="2 3" key="1">
    <citation type="submission" date="2012-08" db="EMBL/GenBank/DDBJ databases">
        <title>Oryza genome evolution.</title>
        <authorList>
            <person name="Wing R.A."/>
        </authorList>
    </citation>
    <scope>NUCLEOTIDE SEQUENCE</scope>
</reference>
<keyword evidence="3" id="KW-1185">Reference proteome</keyword>
<organism evidence="2 3">
    <name type="scientific">Leersia perrieri</name>
    <dbReference type="NCBI Taxonomy" id="77586"/>
    <lineage>
        <taxon>Eukaryota</taxon>
        <taxon>Viridiplantae</taxon>
        <taxon>Streptophyta</taxon>
        <taxon>Embryophyta</taxon>
        <taxon>Tracheophyta</taxon>
        <taxon>Spermatophyta</taxon>
        <taxon>Magnoliopsida</taxon>
        <taxon>Liliopsida</taxon>
        <taxon>Poales</taxon>
        <taxon>Poaceae</taxon>
        <taxon>BOP clade</taxon>
        <taxon>Oryzoideae</taxon>
        <taxon>Oryzeae</taxon>
        <taxon>Oryzinae</taxon>
        <taxon>Leersia</taxon>
    </lineage>
</organism>
<feature type="region of interest" description="Disordered" evidence="1">
    <location>
        <begin position="99"/>
        <end position="124"/>
    </location>
</feature>
<dbReference type="Proteomes" id="UP000032180">
    <property type="component" value="Chromosome 4"/>
</dbReference>
<evidence type="ECO:0000313" key="3">
    <source>
        <dbReference type="Proteomes" id="UP000032180"/>
    </source>
</evidence>
<protein>
    <submittedName>
        <fullName evidence="2">Uncharacterized protein</fullName>
    </submittedName>
</protein>
<evidence type="ECO:0000313" key="2">
    <source>
        <dbReference type="EnsemblPlants" id="LPERR04G04630.1"/>
    </source>
</evidence>
<dbReference type="EnsemblPlants" id="LPERR04G04630.1">
    <property type="protein sequence ID" value="LPERR04G04630.1"/>
    <property type="gene ID" value="LPERR04G04630"/>
</dbReference>
<evidence type="ECO:0000256" key="1">
    <source>
        <dbReference type="SAM" id="MobiDB-lite"/>
    </source>
</evidence>
<accession>A0A0D9W3B8</accession>
<dbReference type="HOGENOM" id="CLU_585790_0_0_1"/>
<dbReference type="Gramene" id="LPERR04G04630.1">
    <property type="protein sequence ID" value="LPERR04G04630.1"/>
    <property type="gene ID" value="LPERR04G04630"/>
</dbReference>
<reference evidence="2" key="3">
    <citation type="submission" date="2015-04" db="UniProtKB">
        <authorList>
            <consortium name="EnsemblPlants"/>
        </authorList>
    </citation>
    <scope>IDENTIFICATION</scope>
</reference>
<feature type="region of interest" description="Disordered" evidence="1">
    <location>
        <begin position="291"/>
        <end position="310"/>
    </location>
</feature>
<name>A0A0D9W3B8_9ORYZ</name>
<reference evidence="3" key="2">
    <citation type="submission" date="2013-12" db="EMBL/GenBank/DDBJ databases">
        <authorList>
            <person name="Yu Y."/>
            <person name="Lee S."/>
            <person name="de Baynast K."/>
            <person name="Wissotski M."/>
            <person name="Liu L."/>
            <person name="Talag J."/>
            <person name="Goicoechea J."/>
            <person name="Angelova A."/>
            <person name="Jetty R."/>
            <person name="Kudrna D."/>
            <person name="Golser W."/>
            <person name="Rivera L."/>
            <person name="Zhang J."/>
            <person name="Wing R."/>
        </authorList>
    </citation>
    <scope>NUCLEOTIDE SEQUENCE</scope>
</reference>
<sequence>MGKTCCDIPCISMSDLGKGGAHGCNAHNLFDGMPSQHELFEEDILLVMNEEKITREEAMHLLQEGWAEAMRRFERRFDEKLDQLLELFGVKVARSEACENREEGHSTSINSTNSNAKSVSFSSPASPTPVPTICSMNCSNPNIGLDITMAVVDMEGTTSMASMVMEKGDDTTNITYMNTLDHSKVAHAKCSTAGLAINGGTDQAMIVFPAMKSVSKFIPTSVAPRDTSPRIIASDKWNTMILTRQPLMAYPKRISWLPACLGEVGKIIFDATMATTGSILHIFGLRTSRNSRKEDCQEPNSATYGPAQPFTKSSPCKPKIHLYICSTSSSREASKDQKLKLCQGGDGGVLVAMNGTLAISLPIPLLLSVSNPDVPEVDEPYPEVENDLGDDGRCVSPDLVATSGSLRTEHVNVYASTIRTYHMPYWGPACLSTRTTVIIYAHRRNVRIWDPRSARLAVLRQGVSPTW</sequence>
<feature type="compositionally biased region" description="Polar residues" evidence="1">
    <location>
        <begin position="106"/>
        <end position="124"/>
    </location>
</feature>
<dbReference type="AlphaFoldDB" id="A0A0D9W3B8"/>